<dbReference type="Gene3D" id="1.20.58.1040">
    <property type="match status" value="1"/>
</dbReference>
<name>A0AAN8YXF7_9MAGN</name>
<keyword evidence="1 2" id="KW-0732">Signal</keyword>
<feature type="chain" id="PRO_5042844581" evidence="2">
    <location>
        <begin position="26"/>
        <end position="128"/>
    </location>
</feature>
<dbReference type="SMART" id="SM00768">
    <property type="entry name" value="X8"/>
    <property type="match status" value="1"/>
</dbReference>
<dbReference type="AlphaFoldDB" id="A0AAN8YXF7"/>
<keyword evidence="5" id="KW-1185">Reference proteome</keyword>
<dbReference type="PANTHER" id="PTHR31044:SF35">
    <property type="entry name" value="GLUCAN ENDO-1,3-BETA-GLUCOSIDASE 4-LIKE"/>
    <property type="match status" value="1"/>
</dbReference>
<dbReference type="GO" id="GO:0009506">
    <property type="term" value="C:plasmodesma"/>
    <property type="evidence" value="ECO:0007669"/>
    <property type="project" value="UniProtKB-ARBA"/>
</dbReference>
<reference evidence="4 5" key="1">
    <citation type="submission" date="2023-12" db="EMBL/GenBank/DDBJ databases">
        <title>A high-quality genome assembly for Dillenia turbinata (Dilleniales).</title>
        <authorList>
            <person name="Chanderbali A."/>
        </authorList>
    </citation>
    <scope>NUCLEOTIDE SEQUENCE [LARGE SCALE GENOMIC DNA]</scope>
    <source>
        <strain evidence="4">LSX21</strain>
        <tissue evidence="4">Leaf</tissue>
    </source>
</reference>
<proteinExistence type="predicted"/>
<evidence type="ECO:0000313" key="5">
    <source>
        <dbReference type="Proteomes" id="UP001370490"/>
    </source>
</evidence>
<sequence length="128" mass="14698">MRPHTLLGMLVAPLVVLSITIESNAQRKEWCVARRGGSDAKLEEAMRWVCNSGANCTLLEPYLDCFCPDDAYHHASYAFNNYYQKFKKSVSTCSFDNRAMLVDLDPSKFSFHFLSLLARFKRHGVWKL</sequence>
<dbReference type="InterPro" id="IPR044788">
    <property type="entry name" value="X8_dom_prot"/>
</dbReference>
<evidence type="ECO:0000259" key="3">
    <source>
        <dbReference type="SMART" id="SM00768"/>
    </source>
</evidence>
<feature type="domain" description="X8" evidence="3">
    <location>
        <begin position="29"/>
        <end position="111"/>
    </location>
</feature>
<dbReference type="InterPro" id="IPR012946">
    <property type="entry name" value="X8"/>
</dbReference>
<protein>
    <submittedName>
        <fullName evidence="4">X8 domain</fullName>
    </submittedName>
</protein>
<evidence type="ECO:0000313" key="4">
    <source>
        <dbReference type="EMBL" id="KAK6918749.1"/>
    </source>
</evidence>
<evidence type="ECO:0000256" key="1">
    <source>
        <dbReference type="ARBA" id="ARBA00022729"/>
    </source>
</evidence>
<comment type="caution">
    <text evidence="4">The sequence shown here is derived from an EMBL/GenBank/DDBJ whole genome shotgun (WGS) entry which is preliminary data.</text>
</comment>
<dbReference type="Proteomes" id="UP001370490">
    <property type="component" value="Unassembled WGS sequence"/>
</dbReference>
<dbReference type="Pfam" id="PF07983">
    <property type="entry name" value="X8"/>
    <property type="match status" value="1"/>
</dbReference>
<feature type="signal peptide" evidence="2">
    <location>
        <begin position="1"/>
        <end position="25"/>
    </location>
</feature>
<evidence type="ECO:0000256" key="2">
    <source>
        <dbReference type="SAM" id="SignalP"/>
    </source>
</evidence>
<dbReference type="EMBL" id="JBAMMX010000022">
    <property type="protein sequence ID" value="KAK6918749.1"/>
    <property type="molecule type" value="Genomic_DNA"/>
</dbReference>
<dbReference type="PANTHER" id="PTHR31044">
    <property type="entry name" value="BETA-1,3 GLUCANASE"/>
    <property type="match status" value="1"/>
</dbReference>
<organism evidence="4 5">
    <name type="scientific">Dillenia turbinata</name>
    <dbReference type="NCBI Taxonomy" id="194707"/>
    <lineage>
        <taxon>Eukaryota</taxon>
        <taxon>Viridiplantae</taxon>
        <taxon>Streptophyta</taxon>
        <taxon>Embryophyta</taxon>
        <taxon>Tracheophyta</taxon>
        <taxon>Spermatophyta</taxon>
        <taxon>Magnoliopsida</taxon>
        <taxon>eudicotyledons</taxon>
        <taxon>Gunneridae</taxon>
        <taxon>Pentapetalae</taxon>
        <taxon>Dilleniales</taxon>
        <taxon>Dilleniaceae</taxon>
        <taxon>Dillenia</taxon>
    </lineage>
</organism>
<accession>A0AAN8YXF7</accession>
<gene>
    <name evidence="4" type="ORF">RJ641_017171</name>
</gene>